<name>A0ABD3ILA3_EUCGL</name>
<comment type="caution">
    <text evidence="8">The sequence shown here is derived from an EMBL/GenBank/DDBJ whole genome shotgun (WGS) entry which is preliminary data.</text>
</comment>
<keyword evidence="4" id="KW-1133">Transmembrane helix</keyword>
<comment type="subcellular location">
    <subcellularLocation>
        <location evidence="1">Membrane</location>
        <topology evidence="1">Single-pass membrane protein</topology>
    </subcellularLocation>
</comment>
<dbReference type="InterPro" id="IPR025287">
    <property type="entry name" value="WAK_GUB"/>
</dbReference>
<proteinExistence type="predicted"/>
<evidence type="ECO:0000256" key="6">
    <source>
        <dbReference type="SAM" id="SignalP"/>
    </source>
</evidence>
<feature type="chain" id="PRO_5044893299" description="Wall-associated receptor kinase galacturonan-binding domain-containing protein" evidence="6">
    <location>
        <begin position="23"/>
        <end position="242"/>
    </location>
</feature>
<dbReference type="AlphaFoldDB" id="A0ABD3ILA3"/>
<evidence type="ECO:0000313" key="9">
    <source>
        <dbReference type="Proteomes" id="UP001634007"/>
    </source>
</evidence>
<evidence type="ECO:0000256" key="3">
    <source>
        <dbReference type="ARBA" id="ARBA00022729"/>
    </source>
</evidence>
<protein>
    <recommendedName>
        <fullName evidence="7">Wall-associated receptor kinase galacturonan-binding domain-containing protein</fullName>
    </recommendedName>
</protein>
<evidence type="ECO:0000256" key="2">
    <source>
        <dbReference type="ARBA" id="ARBA00022692"/>
    </source>
</evidence>
<evidence type="ECO:0000256" key="5">
    <source>
        <dbReference type="ARBA" id="ARBA00023136"/>
    </source>
</evidence>
<evidence type="ECO:0000313" key="8">
    <source>
        <dbReference type="EMBL" id="KAL3714467.1"/>
    </source>
</evidence>
<dbReference type="PANTHER" id="PTHR33138:SF76">
    <property type="entry name" value="WALL-ASSOCIATED RECEPTOR KINASE CARBOXY-TERMINAL PROTEIN"/>
    <property type="match status" value="1"/>
</dbReference>
<evidence type="ECO:0000256" key="1">
    <source>
        <dbReference type="ARBA" id="ARBA00004167"/>
    </source>
</evidence>
<gene>
    <name evidence="8" type="ORF">ACJRO7_006394</name>
</gene>
<keyword evidence="9" id="KW-1185">Reference proteome</keyword>
<dbReference type="PANTHER" id="PTHR33138">
    <property type="entry name" value="OS01G0690200 PROTEIN"/>
    <property type="match status" value="1"/>
</dbReference>
<dbReference type="Pfam" id="PF13947">
    <property type="entry name" value="GUB_WAK_bind"/>
    <property type="match status" value="1"/>
</dbReference>
<dbReference type="EMBL" id="JBJKBG010000011">
    <property type="protein sequence ID" value="KAL3714467.1"/>
    <property type="molecule type" value="Genomic_DNA"/>
</dbReference>
<feature type="signal peptide" evidence="6">
    <location>
        <begin position="1"/>
        <end position="22"/>
    </location>
</feature>
<dbReference type="GO" id="GO:0016020">
    <property type="term" value="C:membrane"/>
    <property type="evidence" value="ECO:0007669"/>
    <property type="project" value="UniProtKB-SubCell"/>
</dbReference>
<dbReference type="Proteomes" id="UP001634007">
    <property type="component" value="Unassembled WGS sequence"/>
</dbReference>
<keyword evidence="5" id="KW-0472">Membrane</keyword>
<sequence>MPEDQLLFLLFLLLLHQSFSIALENNQCTSSCGDIKNISSPFRLRGDLEFCGDPRYELACLNNRTILNLYSSKYYVWYIDYTNYTIRVTDVGMTEDNCLPLSFRSLSCRNFSKDDPYKLYKTVSIVNCTKAVASKFYIDASSCHDGIEFSNFSSTRRRLYAMINANASNVETACTIELLAMIPWGADSNNLRSYPQIHEQMVYGFELSWLSVAGMMHCINHSWWDISGKYQIRCGPKKGKKF</sequence>
<feature type="domain" description="Wall-associated receptor kinase galacturonan-binding" evidence="7">
    <location>
        <begin position="28"/>
        <end position="90"/>
    </location>
</feature>
<accession>A0ABD3ILA3</accession>
<keyword evidence="3 6" id="KW-0732">Signal</keyword>
<keyword evidence="2" id="KW-0812">Transmembrane</keyword>
<evidence type="ECO:0000259" key="7">
    <source>
        <dbReference type="Pfam" id="PF13947"/>
    </source>
</evidence>
<reference evidence="8 9" key="1">
    <citation type="submission" date="2024-11" db="EMBL/GenBank/DDBJ databases">
        <title>Chromosome-level genome assembly of Eucalyptus globulus Labill. provides insights into its genome evolution.</title>
        <authorList>
            <person name="Li X."/>
        </authorList>
    </citation>
    <scope>NUCLEOTIDE SEQUENCE [LARGE SCALE GENOMIC DNA]</scope>
    <source>
        <strain evidence="8">CL2024</strain>
        <tissue evidence="8">Fresh tender leaves</tissue>
    </source>
</reference>
<organism evidence="8 9">
    <name type="scientific">Eucalyptus globulus</name>
    <name type="common">Tasmanian blue gum</name>
    <dbReference type="NCBI Taxonomy" id="34317"/>
    <lineage>
        <taxon>Eukaryota</taxon>
        <taxon>Viridiplantae</taxon>
        <taxon>Streptophyta</taxon>
        <taxon>Embryophyta</taxon>
        <taxon>Tracheophyta</taxon>
        <taxon>Spermatophyta</taxon>
        <taxon>Magnoliopsida</taxon>
        <taxon>eudicotyledons</taxon>
        <taxon>Gunneridae</taxon>
        <taxon>Pentapetalae</taxon>
        <taxon>rosids</taxon>
        <taxon>malvids</taxon>
        <taxon>Myrtales</taxon>
        <taxon>Myrtaceae</taxon>
        <taxon>Myrtoideae</taxon>
        <taxon>Eucalypteae</taxon>
        <taxon>Eucalyptus</taxon>
    </lineage>
</organism>
<evidence type="ECO:0000256" key="4">
    <source>
        <dbReference type="ARBA" id="ARBA00022989"/>
    </source>
</evidence>